<evidence type="ECO:0000313" key="2">
    <source>
        <dbReference type="EMBL" id="KAF9066111.1"/>
    </source>
</evidence>
<comment type="caution">
    <text evidence="2">The sequence shown here is derived from an EMBL/GenBank/DDBJ whole genome shotgun (WGS) entry which is preliminary data.</text>
</comment>
<sequence>MGPLRPQTTILSPSCRIPFDRTTSVVVPRPSITLTSSTVTPAPTSASAGRSSSTV</sequence>
<accession>A0A9P5PIM2</accession>
<reference evidence="2" key="1">
    <citation type="submission" date="2020-11" db="EMBL/GenBank/DDBJ databases">
        <authorList>
            <consortium name="DOE Joint Genome Institute"/>
            <person name="Ahrendt S."/>
            <person name="Riley R."/>
            <person name="Andreopoulos W."/>
            <person name="Labutti K."/>
            <person name="Pangilinan J."/>
            <person name="Ruiz-Duenas F.J."/>
            <person name="Barrasa J.M."/>
            <person name="Sanchez-Garcia M."/>
            <person name="Camarero S."/>
            <person name="Miyauchi S."/>
            <person name="Serrano A."/>
            <person name="Linde D."/>
            <person name="Babiker R."/>
            <person name="Drula E."/>
            <person name="Ayuso-Fernandez I."/>
            <person name="Pacheco R."/>
            <person name="Padilla G."/>
            <person name="Ferreira P."/>
            <person name="Barriuso J."/>
            <person name="Kellner H."/>
            <person name="Castanera R."/>
            <person name="Alfaro M."/>
            <person name="Ramirez L."/>
            <person name="Pisabarro A.G."/>
            <person name="Kuo A."/>
            <person name="Tritt A."/>
            <person name="Lipzen A."/>
            <person name="He G."/>
            <person name="Yan M."/>
            <person name="Ng V."/>
            <person name="Cullen D."/>
            <person name="Martin F."/>
            <person name="Rosso M.-N."/>
            <person name="Henrissat B."/>
            <person name="Hibbett D."/>
            <person name="Martinez A.T."/>
            <person name="Grigoriev I.V."/>
        </authorList>
    </citation>
    <scope>NUCLEOTIDE SEQUENCE</scope>
    <source>
        <strain evidence="2">AH 40177</strain>
    </source>
</reference>
<protein>
    <submittedName>
        <fullName evidence="2">Uncharacterized protein</fullName>
    </submittedName>
</protein>
<feature type="compositionally biased region" description="Low complexity" evidence="1">
    <location>
        <begin position="35"/>
        <end position="48"/>
    </location>
</feature>
<gene>
    <name evidence="2" type="ORF">BDP27DRAFT_1546594</name>
</gene>
<dbReference type="AlphaFoldDB" id="A0A9P5PIM2"/>
<dbReference type="Proteomes" id="UP000772434">
    <property type="component" value="Unassembled WGS sequence"/>
</dbReference>
<name>A0A9P5PIM2_9AGAR</name>
<dbReference type="EMBL" id="JADNRY010000092">
    <property type="protein sequence ID" value="KAF9066111.1"/>
    <property type="molecule type" value="Genomic_DNA"/>
</dbReference>
<evidence type="ECO:0000313" key="3">
    <source>
        <dbReference type="Proteomes" id="UP000772434"/>
    </source>
</evidence>
<evidence type="ECO:0000256" key="1">
    <source>
        <dbReference type="SAM" id="MobiDB-lite"/>
    </source>
</evidence>
<feature type="region of interest" description="Disordered" evidence="1">
    <location>
        <begin position="34"/>
        <end position="55"/>
    </location>
</feature>
<proteinExistence type="predicted"/>
<organism evidence="2 3">
    <name type="scientific">Rhodocollybia butyracea</name>
    <dbReference type="NCBI Taxonomy" id="206335"/>
    <lineage>
        <taxon>Eukaryota</taxon>
        <taxon>Fungi</taxon>
        <taxon>Dikarya</taxon>
        <taxon>Basidiomycota</taxon>
        <taxon>Agaricomycotina</taxon>
        <taxon>Agaricomycetes</taxon>
        <taxon>Agaricomycetidae</taxon>
        <taxon>Agaricales</taxon>
        <taxon>Marasmiineae</taxon>
        <taxon>Omphalotaceae</taxon>
        <taxon>Rhodocollybia</taxon>
    </lineage>
</organism>
<keyword evidence="3" id="KW-1185">Reference proteome</keyword>